<dbReference type="AlphaFoldDB" id="A0A2Y8ZPH7"/>
<dbReference type="PANTHER" id="PTHR42834:SF1">
    <property type="entry name" value="ENDONUCLEASE_EXONUCLEASE_PHOSPHATASE FAMILY PROTEIN (AFU_ORTHOLOGUE AFUA_3G09210)"/>
    <property type="match status" value="1"/>
</dbReference>
<accession>A0A2Y8ZPH7</accession>
<dbReference type="Pfam" id="PF19580">
    <property type="entry name" value="Exo_endo_phos_3"/>
    <property type="match status" value="1"/>
</dbReference>
<feature type="signal peptide" evidence="2">
    <location>
        <begin position="1"/>
        <end position="29"/>
    </location>
</feature>
<evidence type="ECO:0000313" key="5">
    <source>
        <dbReference type="Proteomes" id="UP000250028"/>
    </source>
</evidence>
<dbReference type="InterPro" id="IPR036415">
    <property type="entry name" value="Lamin_tail_dom_sf"/>
</dbReference>
<keyword evidence="2" id="KW-0732">Signal</keyword>
<sequence length="807" mass="83329">MPRRRALALLCSIPIAGLPALALAPHAQAASSSVVIAQAFGGGGNSGAPYAADFVELYNRSGATVDLTGWKLQYWSATGTSATSTALSGSIDAGHHFLIKEADGSNTAAAALPTPDATGAIAMSATAGRVAIVDASGTTVDLLGYGSTASVSETSPAPAPSNTLADIRTSGCADTDNNATDFVTAAPAPNNSTSAIGQCGTTGGGGGTTPPPPPTGQDATIEQVQGAAHRSPLEGKAVKNVAGVVTATSTTGYWIQSTTPDDDPATSEGLFVFTKSAPSAKVGDAVTAAGTVSEYRPGGSSGTANLTTTELTNPTTAIVSSGDPLPAPVVIGKDRIAPQQTVKDGDPGDVETAGTFDPTKSAIDFDESLEGMRVELDDAVAVGPTNPSYGETPVVPGQNVTATRSARRAVVYGGYDQPNAMRLILDDSLLPAGSVPTANVGDVYEGSTIGVLDYSFGNFHLLATSAGTLKSAGLQRETTAAASKGQVAVATFNVENLAPSDPQTKFDRLAGQIVGNLKAPDIVALEEIQDNSGAKDDGTVDSTDTITKLIAAIKAAGGPSYQARWINPTNDTDGGQPGGNIRQVFIFRTDRGVSFTDIPGGDATTSTSVVGSWLGTRLSASPGRIDPTNGAWTASRKPLVGQFSYKGQKLFVIANHFNSKGGDDPLFGRFQQPLRSSETQRHNQATAVRGFVDSLLKADPLAKVIVLGDLNDFEFSQTADILVGSGRTALTDLPRTLPANERYTYDYEGNSQVLDHILISKGLQIPLPFSGPAYRYDVVHTNAEFSEQDSDHDPQVVRLQLWPSWLS</sequence>
<dbReference type="Pfam" id="PF00932">
    <property type="entry name" value="LTD"/>
    <property type="match status" value="1"/>
</dbReference>
<dbReference type="GO" id="GO:0003824">
    <property type="term" value="F:catalytic activity"/>
    <property type="evidence" value="ECO:0007669"/>
    <property type="project" value="InterPro"/>
</dbReference>
<dbReference type="PROSITE" id="PS51841">
    <property type="entry name" value="LTD"/>
    <property type="match status" value="1"/>
</dbReference>
<dbReference type="SUPFAM" id="SSF56219">
    <property type="entry name" value="DNase I-like"/>
    <property type="match status" value="1"/>
</dbReference>
<dbReference type="EMBL" id="UESZ01000001">
    <property type="protein sequence ID" value="SSA33744.1"/>
    <property type="molecule type" value="Genomic_DNA"/>
</dbReference>
<dbReference type="InterPro" id="IPR036691">
    <property type="entry name" value="Endo/exonu/phosph_ase_sf"/>
</dbReference>
<proteinExistence type="predicted"/>
<dbReference type="InterPro" id="IPR005135">
    <property type="entry name" value="Endo/exonuclease/phosphatase"/>
</dbReference>
<gene>
    <name evidence="4" type="ORF">SAMN04489750_1031</name>
</gene>
<dbReference type="PANTHER" id="PTHR42834">
    <property type="entry name" value="ENDONUCLEASE/EXONUCLEASE/PHOSPHATASE FAMILY PROTEIN (AFU_ORTHOLOGUE AFUA_3G09210)"/>
    <property type="match status" value="1"/>
</dbReference>
<evidence type="ECO:0000313" key="4">
    <source>
        <dbReference type="EMBL" id="SSA33744.1"/>
    </source>
</evidence>
<organism evidence="4 5">
    <name type="scientific">Branchiibius hedensis</name>
    <dbReference type="NCBI Taxonomy" id="672460"/>
    <lineage>
        <taxon>Bacteria</taxon>
        <taxon>Bacillati</taxon>
        <taxon>Actinomycetota</taxon>
        <taxon>Actinomycetes</taxon>
        <taxon>Micrococcales</taxon>
        <taxon>Dermacoccaceae</taxon>
        <taxon>Branchiibius</taxon>
    </lineage>
</organism>
<name>A0A2Y8ZPH7_9MICO</name>
<keyword evidence="5" id="KW-1185">Reference proteome</keyword>
<dbReference type="Gene3D" id="2.60.40.1260">
    <property type="entry name" value="Lamin Tail domain"/>
    <property type="match status" value="1"/>
</dbReference>
<feature type="chain" id="PRO_5015997331" description="LTD domain-containing protein" evidence="2">
    <location>
        <begin position="30"/>
        <end position="807"/>
    </location>
</feature>
<dbReference type="Gene3D" id="3.60.10.10">
    <property type="entry name" value="Endonuclease/exonuclease/phosphatase"/>
    <property type="match status" value="1"/>
</dbReference>
<dbReference type="OrthoDB" id="1016457at2"/>
<evidence type="ECO:0000256" key="2">
    <source>
        <dbReference type="SAM" id="SignalP"/>
    </source>
</evidence>
<feature type="region of interest" description="Disordered" evidence="1">
    <location>
        <begin position="186"/>
        <end position="219"/>
    </location>
</feature>
<feature type="domain" description="LTD" evidence="3">
    <location>
        <begin position="25"/>
        <end position="147"/>
    </location>
</feature>
<reference evidence="5" key="1">
    <citation type="submission" date="2016-10" db="EMBL/GenBank/DDBJ databases">
        <authorList>
            <person name="Varghese N."/>
            <person name="Submissions S."/>
        </authorList>
    </citation>
    <scope>NUCLEOTIDE SEQUENCE [LARGE SCALE GENOMIC DNA]</scope>
    <source>
        <strain evidence="5">DSM 22951</strain>
    </source>
</reference>
<dbReference type="SUPFAM" id="SSF74853">
    <property type="entry name" value="Lamin A/C globular tail domain"/>
    <property type="match status" value="1"/>
</dbReference>
<dbReference type="Proteomes" id="UP000250028">
    <property type="component" value="Unassembled WGS sequence"/>
</dbReference>
<dbReference type="CDD" id="cd04486">
    <property type="entry name" value="YhcR_OBF_like"/>
    <property type="match status" value="1"/>
</dbReference>
<protein>
    <recommendedName>
        <fullName evidence="3">LTD domain-containing protein</fullName>
    </recommendedName>
</protein>
<dbReference type="InterPro" id="IPR001322">
    <property type="entry name" value="Lamin_tail_dom"/>
</dbReference>
<dbReference type="RefSeq" id="WP_109684399.1">
    <property type="nucleotide sequence ID" value="NZ_QGDN01000001.1"/>
</dbReference>
<evidence type="ECO:0000259" key="3">
    <source>
        <dbReference type="PROSITE" id="PS51841"/>
    </source>
</evidence>
<feature type="region of interest" description="Disordered" evidence="1">
    <location>
        <begin position="341"/>
        <end position="360"/>
    </location>
</feature>
<evidence type="ECO:0000256" key="1">
    <source>
        <dbReference type="SAM" id="MobiDB-lite"/>
    </source>
</evidence>